<keyword evidence="4" id="KW-1185">Reference proteome</keyword>
<dbReference type="RefSeq" id="WP_332866784.1">
    <property type="nucleotide sequence ID" value="NZ_JBAFSM010000045.1"/>
</dbReference>
<feature type="transmembrane region" description="Helical" evidence="1">
    <location>
        <begin position="153"/>
        <end position="172"/>
    </location>
</feature>
<evidence type="ECO:0000313" key="4">
    <source>
        <dbReference type="Proteomes" id="UP001328733"/>
    </source>
</evidence>
<reference evidence="3 4" key="1">
    <citation type="submission" date="2024-01" db="EMBL/GenBank/DDBJ databases">
        <title>Genomic insights into the taxonomy and metabolism of the cyanobacterium Pannus brasiliensis CCIBt3594.</title>
        <authorList>
            <person name="Machado M."/>
            <person name="Botero N.B."/>
            <person name="Andreote A.P.D."/>
            <person name="Feitosa A.M.T."/>
            <person name="Popin R."/>
            <person name="Sivonen K."/>
            <person name="Fiore M.F."/>
        </authorList>
    </citation>
    <scope>NUCLEOTIDE SEQUENCE [LARGE SCALE GENOMIC DNA]</scope>
    <source>
        <strain evidence="3 4">CCIBt3594</strain>
    </source>
</reference>
<organism evidence="3 4">
    <name type="scientific">Pannus brasiliensis CCIBt3594</name>
    <dbReference type="NCBI Taxonomy" id="1427578"/>
    <lineage>
        <taxon>Bacteria</taxon>
        <taxon>Bacillati</taxon>
        <taxon>Cyanobacteriota</taxon>
        <taxon>Cyanophyceae</taxon>
        <taxon>Oscillatoriophycideae</taxon>
        <taxon>Chroococcales</taxon>
        <taxon>Microcystaceae</taxon>
        <taxon>Pannus</taxon>
    </lineage>
</organism>
<dbReference type="Pfam" id="PF04982">
    <property type="entry name" value="TM_HPP"/>
    <property type="match status" value="1"/>
</dbReference>
<proteinExistence type="predicted"/>
<dbReference type="EMBL" id="JBAFSM010000045">
    <property type="protein sequence ID" value="MEG3439298.1"/>
    <property type="molecule type" value="Genomic_DNA"/>
</dbReference>
<comment type="caution">
    <text evidence="3">The sequence shown here is derived from an EMBL/GenBank/DDBJ whole genome shotgun (WGS) entry which is preliminary data.</text>
</comment>
<dbReference type="PANTHER" id="PTHR33741:SF5">
    <property type="entry name" value="TRANSMEMBRANE PROTEIN DDB_G0269096-RELATED"/>
    <property type="match status" value="1"/>
</dbReference>
<feature type="transmembrane region" description="Helical" evidence="1">
    <location>
        <begin position="35"/>
        <end position="57"/>
    </location>
</feature>
<dbReference type="Proteomes" id="UP001328733">
    <property type="component" value="Unassembled WGS sequence"/>
</dbReference>
<dbReference type="InterPro" id="IPR058581">
    <property type="entry name" value="TM_HPP"/>
</dbReference>
<feature type="transmembrane region" description="Helical" evidence="1">
    <location>
        <begin position="92"/>
        <end position="109"/>
    </location>
</feature>
<evidence type="ECO:0000313" key="3">
    <source>
        <dbReference type="EMBL" id="MEG3439298.1"/>
    </source>
</evidence>
<keyword evidence="1" id="KW-0812">Transmembrane</keyword>
<keyword evidence="1" id="KW-0472">Membrane</keyword>
<sequence length="186" mass="20639">MKTSFSKLLDRPFRKRFLTPRSTIKLTYRDYQPKFTYQQILFSYIGSFLGIAFLAYLSLYSSYPLIAAPFGATAVLVFGVPDSPFAQPRNVILGNTFSSIVCVIFISLFGSQPWVMALAVATAIKVMLLTRTVHPPGGAVALVGVMSHADGHFVLTPVLLGSILIVLSTYLFQNLVARNTYPRHWL</sequence>
<feature type="transmembrane region" description="Helical" evidence="1">
    <location>
        <begin position="115"/>
        <end position="133"/>
    </location>
</feature>
<name>A0AAW9QZM5_9CHRO</name>
<evidence type="ECO:0000259" key="2">
    <source>
        <dbReference type="Pfam" id="PF04982"/>
    </source>
</evidence>
<dbReference type="AlphaFoldDB" id="A0AAW9QZM5"/>
<accession>A0AAW9QZM5</accession>
<keyword evidence="1" id="KW-1133">Transmembrane helix</keyword>
<gene>
    <name evidence="3" type="ORF">V0288_19385</name>
</gene>
<feature type="transmembrane region" description="Helical" evidence="1">
    <location>
        <begin position="63"/>
        <end position="80"/>
    </location>
</feature>
<feature type="domain" description="HPP transmembrane region" evidence="2">
    <location>
        <begin position="33"/>
        <end position="182"/>
    </location>
</feature>
<protein>
    <submittedName>
        <fullName evidence="3">HPP family protein</fullName>
    </submittedName>
</protein>
<dbReference type="InterPro" id="IPR007065">
    <property type="entry name" value="HPP"/>
</dbReference>
<dbReference type="PANTHER" id="PTHR33741">
    <property type="entry name" value="TRANSMEMBRANE PROTEIN DDB_G0269096-RELATED"/>
    <property type="match status" value="1"/>
</dbReference>
<evidence type="ECO:0000256" key="1">
    <source>
        <dbReference type="SAM" id="Phobius"/>
    </source>
</evidence>